<dbReference type="Proteomes" id="UP000018291">
    <property type="component" value="Unassembled WGS sequence"/>
</dbReference>
<accession>R4Z3W3</accession>
<evidence type="ECO:0000313" key="1">
    <source>
        <dbReference type="EMBL" id="CCM65408.1"/>
    </source>
</evidence>
<proteinExistence type="predicted"/>
<evidence type="ECO:0000313" key="2">
    <source>
        <dbReference type="Proteomes" id="UP000018291"/>
    </source>
</evidence>
<protein>
    <submittedName>
        <fullName evidence="1">Uncharacterized protein</fullName>
    </submittedName>
</protein>
<dbReference type="EMBL" id="CANL01000067">
    <property type="protein sequence ID" value="CCM65408.1"/>
    <property type="molecule type" value="Genomic_DNA"/>
</dbReference>
<dbReference type="STRING" id="1229780.BN381_70107"/>
<comment type="caution">
    <text evidence="1">The sequence shown here is derived from an EMBL/GenBank/DDBJ whole genome shotgun (WGS) entry which is preliminary data.</text>
</comment>
<gene>
    <name evidence="1" type="ORF">BN381_70107</name>
</gene>
<sequence>MNTKTAPTPTPETPLYTYGDYLADTDGHLYEPTGTAVIVDGKHATIAAIEAEADEYTKHGFGPYTTRTAS</sequence>
<dbReference type="HOGENOM" id="CLU_203063_0_0_11"/>
<keyword evidence="2" id="KW-1185">Reference proteome</keyword>
<reference evidence="1 2" key="1">
    <citation type="journal article" date="2013" name="ISME J.">
        <title>Metabolic model for the filamentous 'Candidatus Microthrix parvicella' based on genomic and metagenomic analyses.</title>
        <authorList>
            <person name="Jon McIlroy S."/>
            <person name="Kristiansen R."/>
            <person name="Albertsen M."/>
            <person name="Michael Karst S."/>
            <person name="Rossetti S."/>
            <person name="Lund Nielsen J."/>
            <person name="Tandoi V."/>
            <person name="James Seviour R."/>
            <person name="Nielsen P.H."/>
        </authorList>
    </citation>
    <scope>NUCLEOTIDE SEQUENCE [LARGE SCALE GENOMIC DNA]</scope>
    <source>
        <strain evidence="1 2">RN1</strain>
    </source>
</reference>
<dbReference type="RefSeq" id="WP_012230080.1">
    <property type="nucleotide sequence ID" value="NZ_HG422565.1"/>
</dbReference>
<dbReference type="AlphaFoldDB" id="R4Z3W3"/>
<name>R4Z3W3_9ACTN</name>
<organism evidence="1 2">
    <name type="scientific">Candidatus Neomicrothrix parvicella RN1</name>
    <dbReference type="NCBI Taxonomy" id="1229780"/>
    <lineage>
        <taxon>Bacteria</taxon>
        <taxon>Bacillati</taxon>
        <taxon>Actinomycetota</taxon>
        <taxon>Acidimicrobiia</taxon>
        <taxon>Acidimicrobiales</taxon>
        <taxon>Microthrixaceae</taxon>
        <taxon>Candidatus Neomicrothrix</taxon>
    </lineage>
</organism>